<dbReference type="GO" id="GO:0008080">
    <property type="term" value="F:N-acetyltransferase activity"/>
    <property type="evidence" value="ECO:0007669"/>
    <property type="project" value="InterPro"/>
</dbReference>
<dbReference type="InterPro" id="IPR016181">
    <property type="entry name" value="Acyl_CoA_acyltransferase"/>
</dbReference>
<organism evidence="7">
    <name type="scientific">freshwater metagenome</name>
    <dbReference type="NCBI Taxonomy" id="449393"/>
    <lineage>
        <taxon>unclassified sequences</taxon>
        <taxon>metagenomes</taxon>
        <taxon>ecological metagenomes</taxon>
    </lineage>
</organism>
<dbReference type="SUPFAM" id="SSF55729">
    <property type="entry name" value="Acyl-CoA N-acyltransferases (Nat)"/>
    <property type="match status" value="1"/>
</dbReference>
<protein>
    <submittedName>
        <fullName evidence="7">Unannotated protein</fullName>
    </submittedName>
</protein>
<dbReference type="Pfam" id="PF00583">
    <property type="entry name" value="Acetyltransf_1"/>
    <property type="match status" value="1"/>
</dbReference>
<dbReference type="CDD" id="cd04301">
    <property type="entry name" value="NAT_SF"/>
    <property type="match status" value="1"/>
</dbReference>
<dbReference type="EMBL" id="CAFBPP010000013">
    <property type="protein sequence ID" value="CAB5015028.1"/>
    <property type="molecule type" value="Genomic_DNA"/>
</dbReference>
<reference evidence="7" key="1">
    <citation type="submission" date="2020-05" db="EMBL/GenBank/DDBJ databases">
        <authorList>
            <person name="Chiriac C."/>
            <person name="Salcher M."/>
            <person name="Ghai R."/>
            <person name="Kavagutti S V."/>
        </authorList>
    </citation>
    <scope>NUCLEOTIDE SEQUENCE</scope>
</reference>
<dbReference type="EMBL" id="CAFBMN010000013">
    <property type="protein sequence ID" value="CAB4900374.1"/>
    <property type="molecule type" value="Genomic_DNA"/>
</dbReference>
<dbReference type="PANTHER" id="PTHR43626">
    <property type="entry name" value="ACYL-COA N-ACYLTRANSFERASE"/>
    <property type="match status" value="1"/>
</dbReference>
<evidence type="ECO:0000259" key="3">
    <source>
        <dbReference type="PROSITE" id="PS51186"/>
    </source>
</evidence>
<feature type="domain" description="N-acetyltransferase" evidence="3">
    <location>
        <begin position="2"/>
        <end position="148"/>
    </location>
</feature>
<dbReference type="PANTHER" id="PTHR43626:SF4">
    <property type="entry name" value="GCN5-RELATED N-ACETYLTRANSFERASE 2, CHLOROPLASTIC"/>
    <property type="match status" value="1"/>
</dbReference>
<dbReference type="EMBL" id="CAFAAC010000024">
    <property type="protein sequence ID" value="CAB4784703.1"/>
    <property type="molecule type" value="Genomic_DNA"/>
</dbReference>
<evidence type="ECO:0000313" key="6">
    <source>
        <dbReference type="EMBL" id="CAB4984618.1"/>
    </source>
</evidence>
<dbReference type="EMBL" id="CAFBOP010000017">
    <property type="protein sequence ID" value="CAB4984618.1"/>
    <property type="molecule type" value="Genomic_DNA"/>
</dbReference>
<proteinExistence type="predicted"/>
<keyword evidence="1" id="KW-0808">Transferase</keyword>
<keyword evidence="2" id="KW-0012">Acyltransferase</keyword>
<dbReference type="InterPro" id="IPR000182">
    <property type="entry name" value="GNAT_dom"/>
</dbReference>
<sequence length="164" mass="18582">MLEIRPARSTDVKGIRKLIDTYAPQRRLLSKETVTLYESVQEFTVAVENGEIVGCGAIHVLWEDLAEVRTVAVAENFRRQGVGHKIMEAVIQRAREIGVKRIFCLTFETEFFGKHGFEEIQGTPVDPEVFAQLLHSYDAGIAEFLELESVKPNTLGNTRMLKYL</sequence>
<evidence type="ECO:0000313" key="4">
    <source>
        <dbReference type="EMBL" id="CAB4784703.1"/>
    </source>
</evidence>
<accession>A0A6J7QBN0</accession>
<evidence type="ECO:0000313" key="5">
    <source>
        <dbReference type="EMBL" id="CAB4900374.1"/>
    </source>
</evidence>
<gene>
    <name evidence="4" type="ORF">UFOPK2967_00542</name>
    <name evidence="5" type="ORF">UFOPK3587_00441</name>
    <name evidence="6" type="ORF">UFOPK3984_00617</name>
    <name evidence="7" type="ORF">UFOPK4114_00484</name>
</gene>
<dbReference type="NCBIfam" id="NF005921">
    <property type="entry name" value="PRK07922.1"/>
    <property type="match status" value="1"/>
</dbReference>
<dbReference type="GO" id="GO:0005737">
    <property type="term" value="C:cytoplasm"/>
    <property type="evidence" value="ECO:0007669"/>
    <property type="project" value="TreeGrafter"/>
</dbReference>
<name>A0A6J7QBN0_9ZZZZ</name>
<dbReference type="InterPro" id="IPR045039">
    <property type="entry name" value="NSI-like"/>
</dbReference>
<evidence type="ECO:0000313" key="7">
    <source>
        <dbReference type="EMBL" id="CAB5015028.1"/>
    </source>
</evidence>
<dbReference type="AlphaFoldDB" id="A0A6J7QBN0"/>
<dbReference type="PROSITE" id="PS51186">
    <property type="entry name" value="GNAT"/>
    <property type="match status" value="1"/>
</dbReference>
<dbReference type="Gene3D" id="3.40.630.30">
    <property type="match status" value="1"/>
</dbReference>
<evidence type="ECO:0000256" key="2">
    <source>
        <dbReference type="ARBA" id="ARBA00023315"/>
    </source>
</evidence>
<evidence type="ECO:0000256" key="1">
    <source>
        <dbReference type="ARBA" id="ARBA00022679"/>
    </source>
</evidence>